<dbReference type="KEGG" id="afg:AFULGI_00019790"/>
<organism evidence="3 4">
    <name type="scientific">Archaeoglobus fulgidus DSM 8774</name>
    <dbReference type="NCBI Taxonomy" id="1344584"/>
    <lineage>
        <taxon>Archaea</taxon>
        <taxon>Methanobacteriati</taxon>
        <taxon>Methanobacteriota</taxon>
        <taxon>Archaeoglobi</taxon>
        <taxon>Archaeoglobales</taxon>
        <taxon>Archaeoglobaceae</taxon>
        <taxon>Archaeoglobus</taxon>
    </lineage>
</organism>
<dbReference type="RefSeq" id="WP_010879224.1">
    <property type="nucleotide sequence ID" value="NZ_CP006577.1"/>
</dbReference>
<dbReference type="GO" id="GO:0047276">
    <property type="term" value="F:N-acetyllactosaminide 3-alpha-galactosyltransferase activity"/>
    <property type="evidence" value="ECO:0007669"/>
    <property type="project" value="UniProtKB-EC"/>
</dbReference>
<dbReference type="InterPro" id="IPR050194">
    <property type="entry name" value="Glycosyltransferase_grp1"/>
</dbReference>
<dbReference type="AlphaFoldDB" id="A0A075WHR6"/>
<evidence type="ECO:0000259" key="2">
    <source>
        <dbReference type="Pfam" id="PF13439"/>
    </source>
</evidence>
<feature type="domain" description="Glycosyltransferase subfamily 4-like N-terminal" evidence="2">
    <location>
        <begin position="14"/>
        <end position="173"/>
    </location>
</feature>
<dbReference type="InterPro" id="IPR028098">
    <property type="entry name" value="Glyco_trans_4-like_N"/>
</dbReference>
<protein>
    <submittedName>
        <fullName evidence="3">Glycosyltransferase</fullName>
        <ecNumber evidence="3">2.4.1.87</ecNumber>
    </submittedName>
</protein>
<evidence type="ECO:0000259" key="1">
    <source>
        <dbReference type="Pfam" id="PF00534"/>
    </source>
</evidence>
<reference evidence="3 4" key="1">
    <citation type="submission" date="2013-07" db="EMBL/GenBank/DDBJ databases">
        <title>Genome of Archaeoglobus fulgidus.</title>
        <authorList>
            <person name="Fiebig A."/>
            <person name="Birkeland N.-K."/>
        </authorList>
    </citation>
    <scope>NUCLEOTIDE SEQUENCE [LARGE SCALE GENOMIC DNA]</scope>
    <source>
        <strain evidence="3 4">DSM 8774</strain>
    </source>
</reference>
<dbReference type="PANTHER" id="PTHR45947">
    <property type="entry name" value="SULFOQUINOVOSYL TRANSFERASE SQD2"/>
    <property type="match status" value="1"/>
</dbReference>
<dbReference type="Pfam" id="PF13439">
    <property type="entry name" value="Glyco_transf_4"/>
    <property type="match status" value="1"/>
</dbReference>
<gene>
    <name evidence="3" type="ORF">AFULGI_00019790</name>
</gene>
<accession>A0A075WHR6</accession>
<dbReference type="SUPFAM" id="SSF53756">
    <property type="entry name" value="UDP-Glycosyltransferase/glycogen phosphorylase"/>
    <property type="match status" value="1"/>
</dbReference>
<proteinExistence type="predicted"/>
<keyword evidence="3" id="KW-0808">Transferase</keyword>
<dbReference type="EC" id="2.4.1.87" evidence="3"/>
<dbReference type="HOGENOM" id="CLU_009583_2_1_2"/>
<name>A0A075WHR6_ARCFL</name>
<dbReference type="CDD" id="cd03801">
    <property type="entry name" value="GT4_PimA-like"/>
    <property type="match status" value="1"/>
</dbReference>
<keyword evidence="3" id="KW-0328">Glycosyltransferase</keyword>
<dbReference type="EMBL" id="CP006577">
    <property type="protein sequence ID" value="AIG98729.1"/>
    <property type="molecule type" value="Genomic_DNA"/>
</dbReference>
<dbReference type="Gene3D" id="3.40.50.2000">
    <property type="entry name" value="Glycogen Phosphorylase B"/>
    <property type="match status" value="2"/>
</dbReference>
<evidence type="ECO:0000313" key="3">
    <source>
        <dbReference type="EMBL" id="AIG98729.1"/>
    </source>
</evidence>
<sequence length="356" mass="39822">MKVVLLSSYFPPHIGGVEVHVERIAHHLHRRGFEVVVVTSTASGREKFPFRVEYVPSIPIPYSPITPFLGRFLEKIDGDIFHSHTPPPFFSCSLRKSPHVITYHCDIEIPEKYGRFPIPRALSKLIIRRTDDMLSEALDRADAIVATTKSYAETSRLLAGRDYHVIPNGIELSEFEGVEAEKEPTVLFLGRLAATKGVDVLLKAMKHVDVEARCVIIGDGEERSSLERLARELEVNAEFTGFLPRKKVIEYLSRASLLVLPSLSRLEAFGIVLLEAMACGTPVAASDLPGVRDVASEAGFVFPPGDYMRLSEIINEVLSDERKVKAIGESGRRIVREKYSWDVVVKSLIRLYESLI</sequence>
<dbReference type="Pfam" id="PF00534">
    <property type="entry name" value="Glycos_transf_1"/>
    <property type="match status" value="1"/>
</dbReference>
<dbReference type="PANTHER" id="PTHR45947:SF3">
    <property type="entry name" value="SULFOQUINOVOSYL TRANSFERASE SQD2"/>
    <property type="match status" value="1"/>
</dbReference>
<dbReference type="Proteomes" id="UP000028501">
    <property type="component" value="Chromosome"/>
</dbReference>
<evidence type="ECO:0000313" key="4">
    <source>
        <dbReference type="Proteomes" id="UP000028501"/>
    </source>
</evidence>
<dbReference type="InterPro" id="IPR001296">
    <property type="entry name" value="Glyco_trans_1"/>
</dbReference>
<dbReference type="GeneID" id="24795472"/>
<feature type="domain" description="Glycosyl transferase family 1" evidence="1">
    <location>
        <begin position="175"/>
        <end position="333"/>
    </location>
</feature>